<evidence type="ECO:0000313" key="3">
    <source>
        <dbReference type="Proteomes" id="UP001501752"/>
    </source>
</evidence>
<accession>A0ABP9EK41</accession>
<dbReference type="EMBL" id="BAABIS010000001">
    <property type="protein sequence ID" value="GAA4880979.1"/>
    <property type="molecule type" value="Genomic_DNA"/>
</dbReference>
<dbReference type="InterPro" id="IPR009839">
    <property type="entry name" value="SseB_N"/>
</dbReference>
<feature type="domain" description="SseB protein N-terminal" evidence="1">
    <location>
        <begin position="21"/>
        <end position="114"/>
    </location>
</feature>
<keyword evidence="3" id="KW-1185">Reference proteome</keyword>
<gene>
    <name evidence="2" type="ORF">GCM10023235_71520</name>
</gene>
<name>A0ABP9EK41_9ACTN</name>
<dbReference type="Proteomes" id="UP001501752">
    <property type="component" value="Unassembled WGS sequence"/>
</dbReference>
<dbReference type="Pfam" id="PF07179">
    <property type="entry name" value="SseB"/>
    <property type="match status" value="1"/>
</dbReference>
<dbReference type="RefSeq" id="WP_345701065.1">
    <property type="nucleotide sequence ID" value="NZ_BAABIS010000001.1"/>
</dbReference>
<organism evidence="2 3">
    <name type="scientific">Kitasatospora terrestris</name>
    <dbReference type="NCBI Taxonomy" id="258051"/>
    <lineage>
        <taxon>Bacteria</taxon>
        <taxon>Bacillati</taxon>
        <taxon>Actinomycetota</taxon>
        <taxon>Actinomycetes</taxon>
        <taxon>Kitasatosporales</taxon>
        <taxon>Streptomycetaceae</taxon>
        <taxon>Kitasatospora</taxon>
    </lineage>
</organism>
<reference evidence="3" key="1">
    <citation type="journal article" date="2019" name="Int. J. Syst. Evol. Microbiol.">
        <title>The Global Catalogue of Microorganisms (GCM) 10K type strain sequencing project: providing services to taxonomists for standard genome sequencing and annotation.</title>
        <authorList>
            <consortium name="The Broad Institute Genomics Platform"/>
            <consortium name="The Broad Institute Genome Sequencing Center for Infectious Disease"/>
            <person name="Wu L."/>
            <person name="Ma J."/>
        </authorList>
    </citation>
    <scope>NUCLEOTIDE SEQUENCE [LARGE SCALE GENOMIC DNA]</scope>
    <source>
        <strain evidence="3">JCM 13006</strain>
    </source>
</reference>
<protein>
    <recommendedName>
        <fullName evidence="1">SseB protein N-terminal domain-containing protein</fullName>
    </recommendedName>
</protein>
<comment type="caution">
    <text evidence="2">The sequence shown here is derived from an EMBL/GenBank/DDBJ whole genome shotgun (WGS) entry which is preliminary data.</text>
</comment>
<proteinExistence type="predicted"/>
<sequence length="130" mass="13854">MDNAGLLHQLRMMHAQVGDPSLLVAELRAALLYLPHDGRGQVWSGDQGGIRWIYAFSGEEEMAAFAEQRGFQEAELPYLTVRGSRLLEVGTAAAGVPAGVALDAAGRTPMLFPPVRGIVPDEAAVDAGRN</sequence>
<evidence type="ECO:0000259" key="1">
    <source>
        <dbReference type="Pfam" id="PF07179"/>
    </source>
</evidence>
<evidence type="ECO:0000313" key="2">
    <source>
        <dbReference type="EMBL" id="GAA4880979.1"/>
    </source>
</evidence>